<dbReference type="AlphaFoldDB" id="A0A256GZT7"/>
<dbReference type="InterPro" id="IPR015813">
    <property type="entry name" value="Pyrv/PenolPyrv_kinase-like_dom"/>
</dbReference>
<evidence type="ECO:0000313" key="11">
    <source>
        <dbReference type="Proteomes" id="UP000435957"/>
    </source>
</evidence>
<evidence type="ECO:0000256" key="1">
    <source>
        <dbReference type="ARBA" id="ARBA00001946"/>
    </source>
</evidence>
<keyword evidence="11" id="KW-1185">Reference proteome</keyword>
<comment type="cofactor">
    <cofactor evidence="1">
        <name>Mg(2+)</name>
        <dbReference type="ChEBI" id="CHEBI:18420"/>
    </cofactor>
</comment>
<feature type="binding site" evidence="6">
    <location>
        <position position="120"/>
    </location>
    <ligand>
        <name>Mg(2+)</name>
        <dbReference type="ChEBI" id="CHEBI:18420"/>
    </ligand>
</feature>
<reference evidence="8 11" key="2">
    <citation type="submission" date="2019-09" db="EMBL/GenBank/DDBJ databases">
        <title>Taxonomic organization of the family Brucellaceae based on a phylogenomic approach.</title>
        <authorList>
            <person name="Leclercq S."/>
            <person name="Cloeckaert A."/>
            <person name="Zygmunt M.S."/>
        </authorList>
    </citation>
    <scope>NUCLEOTIDE SEQUENCE [LARGE SCALE GENOMIC DNA]</scope>
    <source>
        <strain evidence="8 11">LUP23</strain>
    </source>
</reference>
<evidence type="ECO:0000259" key="7">
    <source>
        <dbReference type="Pfam" id="PF03328"/>
    </source>
</evidence>
<dbReference type="Proteomes" id="UP000435957">
    <property type="component" value="Unassembled WGS sequence"/>
</dbReference>
<keyword evidence="3 6" id="KW-0479">Metal-binding</keyword>
<feature type="binding site" evidence="6">
    <location>
        <position position="146"/>
    </location>
    <ligand>
        <name>Mg(2+)</name>
        <dbReference type="ChEBI" id="CHEBI:18420"/>
    </ligand>
</feature>
<dbReference type="PANTHER" id="PTHR32308">
    <property type="entry name" value="LYASE BETA SUBUNIT, PUTATIVE (AFU_ORTHOLOGUE AFUA_4G13030)-RELATED"/>
    <property type="match status" value="1"/>
</dbReference>
<dbReference type="EMBL" id="NNRN01000029">
    <property type="protein sequence ID" value="OYR32508.1"/>
    <property type="molecule type" value="Genomic_DNA"/>
</dbReference>
<feature type="binding site" evidence="5">
    <location>
        <position position="66"/>
    </location>
    <ligand>
        <name>substrate</name>
    </ligand>
</feature>
<evidence type="ECO:0000313" key="10">
    <source>
        <dbReference type="Proteomes" id="UP000216363"/>
    </source>
</evidence>
<name>A0A256GZT7_9HYPH</name>
<keyword evidence="4 6" id="KW-0460">Magnesium</keyword>
<dbReference type="RefSeq" id="WP_094513654.1">
    <property type="nucleotide sequence ID" value="NZ_JBHEEP010000007.1"/>
</dbReference>
<feature type="binding site" evidence="5">
    <location>
        <position position="120"/>
    </location>
    <ligand>
        <name>substrate</name>
    </ligand>
</feature>
<sequence length="271" mass="28524">MVTFQPLTCPLFVPATRPDRFHKAAESGADAIIIDLEDAVAPHAKDGARDALAGHVDGFSVPVFLRVNGRATPWHEADLAVASKLPISGVMLPKTETANDLCQVANTIGCSNVPIIALVETAHGIAHLSQLGVSPNLVQLAFGSVDYALDIGAAHQREALLLARGNMVLYSRAYGLPAPLDGVTVAINDVSLLASDSNHAAAMGFGGKLAIHPAQIETIRAAFRPKQQEIDWATRVLAVEREAAGAAALINGTMIDAPLCERARRILAKAK</sequence>
<dbReference type="Proteomes" id="UP000216363">
    <property type="component" value="Unassembled WGS sequence"/>
</dbReference>
<dbReference type="PIRSF" id="PIRSF015582">
    <property type="entry name" value="Cit_lyase_B"/>
    <property type="match status" value="1"/>
</dbReference>
<protein>
    <submittedName>
        <fullName evidence="8">CoA ester lyase</fullName>
    </submittedName>
    <submittedName>
        <fullName evidence="9">HpcH/HpaI aldolase/citrate lyase family protein</fullName>
    </submittedName>
</protein>
<dbReference type="GO" id="GO:0006107">
    <property type="term" value="P:oxaloacetate metabolic process"/>
    <property type="evidence" value="ECO:0007669"/>
    <property type="project" value="TreeGrafter"/>
</dbReference>
<keyword evidence="9" id="KW-0456">Lyase</keyword>
<evidence type="ECO:0000256" key="3">
    <source>
        <dbReference type="ARBA" id="ARBA00022723"/>
    </source>
</evidence>
<feature type="domain" description="HpcH/HpaI aldolase/citrate lyase" evidence="7">
    <location>
        <begin position="11"/>
        <end position="213"/>
    </location>
</feature>
<comment type="caution">
    <text evidence="9">The sequence shown here is derived from an EMBL/GenBank/DDBJ whole genome shotgun (WGS) entry which is preliminary data.</text>
</comment>
<dbReference type="Gene3D" id="3.20.20.60">
    <property type="entry name" value="Phosphoenolpyruvate-binding domains"/>
    <property type="match status" value="1"/>
</dbReference>
<proteinExistence type="inferred from homology"/>
<evidence type="ECO:0000256" key="6">
    <source>
        <dbReference type="PIRSR" id="PIRSR015582-2"/>
    </source>
</evidence>
<evidence type="ECO:0000313" key="9">
    <source>
        <dbReference type="EMBL" id="OYR32508.1"/>
    </source>
</evidence>
<accession>A0A256GZT7</accession>
<comment type="similarity">
    <text evidence="2">Belongs to the HpcH/HpaI aldolase family.</text>
</comment>
<dbReference type="InterPro" id="IPR011206">
    <property type="entry name" value="Citrate_lyase_beta/mcl1/mcl2"/>
</dbReference>
<organism evidence="9 10">
    <name type="scientific">Brucella lupini</name>
    <dbReference type="NCBI Taxonomy" id="255457"/>
    <lineage>
        <taxon>Bacteria</taxon>
        <taxon>Pseudomonadati</taxon>
        <taxon>Pseudomonadota</taxon>
        <taxon>Alphaproteobacteria</taxon>
        <taxon>Hyphomicrobiales</taxon>
        <taxon>Brucellaceae</taxon>
        <taxon>Brucella/Ochrobactrum group</taxon>
        <taxon>Brucella</taxon>
    </lineage>
</organism>
<gene>
    <name evidence="9" type="ORF">CES86_0164</name>
    <name evidence="8" type="ORF">F9L03_14215</name>
</gene>
<dbReference type="GO" id="GO:0016829">
    <property type="term" value="F:lyase activity"/>
    <property type="evidence" value="ECO:0007669"/>
    <property type="project" value="UniProtKB-KW"/>
</dbReference>
<evidence type="ECO:0000256" key="4">
    <source>
        <dbReference type="ARBA" id="ARBA00022842"/>
    </source>
</evidence>
<evidence type="ECO:0000256" key="2">
    <source>
        <dbReference type="ARBA" id="ARBA00005568"/>
    </source>
</evidence>
<dbReference type="GO" id="GO:0000287">
    <property type="term" value="F:magnesium ion binding"/>
    <property type="evidence" value="ECO:0007669"/>
    <property type="project" value="TreeGrafter"/>
</dbReference>
<dbReference type="PANTHER" id="PTHR32308:SF10">
    <property type="entry name" value="CITRATE LYASE SUBUNIT BETA"/>
    <property type="match status" value="1"/>
</dbReference>
<dbReference type="SUPFAM" id="SSF51621">
    <property type="entry name" value="Phosphoenolpyruvate/pyruvate domain"/>
    <property type="match status" value="1"/>
</dbReference>
<reference evidence="9 10" key="1">
    <citation type="submission" date="2017-07" db="EMBL/GenBank/DDBJ databases">
        <title>Draft genome of Ochrobactrum lupini type strain LUP21.</title>
        <authorList>
            <person name="Krzyzanowska D.M."/>
            <person name="Jafra S."/>
        </authorList>
    </citation>
    <scope>NUCLEOTIDE SEQUENCE [LARGE SCALE GENOMIC DNA]</scope>
    <source>
        <strain evidence="9 10">LUP21</strain>
    </source>
</reference>
<evidence type="ECO:0000313" key="8">
    <source>
        <dbReference type="EMBL" id="KAB2703222.1"/>
    </source>
</evidence>
<dbReference type="InterPro" id="IPR040442">
    <property type="entry name" value="Pyrv_kinase-like_dom_sf"/>
</dbReference>
<dbReference type="Pfam" id="PF03328">
    <property type="entry name" value="HpcH_HpaI"/>
    <property type="match status" value="1"/>
</dbReference>
<dbReference type="EMBL" id="WBWF01000009">
    <property type="protein sequence ID" value="KAB2703222.1"/>
    <property type="molecule type" value="Genomic_DNA"/>
</dbReference>
<evidence type="ECO:0000256" key="5">
    <source>
        <dbReference type="PIRSR" id="PIRSR015582-1"/>
    </source>
</evidence>
<dbReference type="InterPro" id="IPR005000">
    <property type="entry name" value="Aldolase/citrate-lyase_domain"/>
</dbReference>